<name>A0A1X7KVM3_9BACT</name>
<evidence type="ECO:0000256" key="1">
    <source>
        <dbReference type="ARBA" id="ARBA00004651"/>
    </source>
</evidence>
<sequence length="216" mass="23166">MNGRHLVVLGVVVGLFSLLIYGGIQWKWGLNQSAALFIWMAILGGLCYGFSPNKIAIEFIDGAKKLTFGALIIGFARAISIILTDGHILDTVVFYLGGALGALPSLIQGTGMFLTQLIVNGLITSGSGQAAATMPIMFPVADMIGMTRQTAILAFNFGDGLSNYILPTSSALMGFLAVANIRYDQWMPYMWKLFLIWIVTGSVLVTVANLTGYGPF</sequence>
<comment type="subcellular location">
    <subcellularLocation>
        <location evidence="1">Cell membrane</location>
        <topology evidence="1">Multi-pass membrane protein</topology>
    </subcellularLocation>
</comment>
<dbReference type="PANTHER" id="PTHR43652:SF2">
    <property type="entry name" value="BASIC AMINO ACID ANTIPORTER YFCC-RELATED"/>
    <property type="match status" value="1"/>
</dbReference>
<dbReference type="GO" id="GO:0005886">
    <property type="term" value="C:plasma membrane"/>
    <property type="evidence" value="ECO:0007669"/>
    <property type="project" value="UniProtKB-SubCell"/>
</dbReference>
<evidence type="ECO:0000256" key="2">
    <source>
        <dbReference type="ARBA" id="ARBA00022475"/>
    </source>
</evidence>
<evidence type="ECO:0000313" key="7">
    <source>
        <dbReference type="EMBL" id="SMG45574.1"/>
    </source>
</evidence>
<feature type="transmembrane region" description="Helical" evidence="6">
    <location>
        <begin position="34"/>
        <end position="51"/>
    </location>
</feature>
<dbReference type="AlphaFoldDB" id="A0A1X7KVM3"/>
<evidence type="ECO:0000313" key="8">
    <source>
        <dbReference type="Proteomes" id="UP000193355"/>
    </source>
</evidence>
<keyword evidence="5 6" id="KW-0472">Membrane</keyword>
<evidence type="ECO:0000256" key="5">
    <source>
        <dbReference type="ARBA" id="ARBA00023136"/>
    </source>
</evidence>
<reference evidence="8" key="1">
    <citation type="submission" date="2017-04" db="EMBL/GenBank/DDBJ databases">
        <authorList>
            <person name="Varghese N."/>
            <person name="Submissions S."/>
        </authorList>
    </citation>
    <scope>NUCLEOTIDE SEQUENCE [LARGE SCALE GENOMIC DNA]</scope>
    <source>
        <strain evidence="8">USBA 82</strain>
    </source>
</reference>
<feature type="transmembrane region" description="Helical" evidence="6">
    <location>
        <begin position="119"/>
        <end position="141"/>
    </location>
</feature>
<dbReference type="InterPro" id="IPR018385">
    <property type="entry name" value="C4_dicarb_anaerob_car-like"/>
</dbReference>
<protein>
    <submittedName>
        <fullName evidence="7">C4-dicarboxylate anaerobic carrier</fullName>
    </submittedName>
</protein>
<keyword evidence="3 6" id="KW-0812">Transmembrane</keyword>
<feature type="transmembrane region" description="Helical" evidence="6">
    <location>
        <begin position="193"/>
        <end position="213"/>
    </location>
</feature>
<accession>A0A1X7KVM3</accession>
<feature type="transmembrane region" description="Helical" evidence="6">
    <location>
        <begin position="161"/>
        <end position="181"/>
    </location>
</feature>
<evidence type="ECO:0000256" key="3">
    <source>
        <dbReference type="ARBA" id="ARBA00022692"/>
    </source>
</evidence>
<keyword evidence="4 6" id="KW-1133">Transmembrane helix</keyword>
<keyword evidence="2" id="KW-1003">Cell membrane</keyword>
<dbReference type="STRING" id="561720.SAMN06275492_1382"/>
<gene>
    <name evidence="7" type="ORF">SAMN06275492_1382</name>
</gene>
<keyword evidence="8" id="KW-1185">Reference proteome</keyword>
<organism evidence="7 8">
    <name type="scientific">Dethiosulfovibrio salsuginis</name>
    <dbReference type="NCBI Taxonomy" id="561720"/>
    <lineage>
        <taxon>Bacteria</taxon>
        <taxon>Thermotogati</taxon>
        <taxon>Synergistota</taxon>
        <taxon>Synergistia</taxon>
        <taxon>Synergistales</taxon>
        <taxon>Dethiosulfovibrionaceae</taxon>
        <taxon>Dethiosulfovibrio</taxon>
    </lineage>
</organism>
<dbReference type="Proteomes" id="UP000193355">
    <property type="component" value="Unassembled WGS sequence"/>
</dbReference>
<dbReference type="Pfam" id="PF03606">
    <property type="entry name" value="DcuC"/>
    <property type="match status" value="1"/>
</dbReference>
<feature type="transmembrane region" description="Helical" evidence="6">
    <location>
        <begin position="7"/>
        <end position="28"/>
    </location>
</feature>
<evidence type="ECO:0000256" key="4">
    <source>
        <dbReference type="ARBA" id="ARBA00022989"/>
    </source>
</evidence>
<dbReference type="RefSeq" id="WP_085545412.1">
    <property type="nucleotide sequence ID" value="NZ_FXBB01000038.1"/>
</dbReference>
<feature type="transmembrane region" description="Helical" evidence="6">
    <location>
        <begin position="63"/>
        <end position="82"/>
    </location>
</feature>
<dbReference type="EMBL" id="FXBB01000038">
    <property type="protein sequence ID" value="SMG45574.1"/>
    <property type="molecule type" value="Genomic_DNA"/>
</dbReference>
<evidence type="ECO:0000256" key="6">
    <source>
        <dbReference type="SAM" id="Phobius"/>
    </source>
</evidence>
<dbReference type="PANTHER" id="PTHR43652">
    <property type="entry name" value="BASIC AMINO ACID ANTIPORTER YFCC-RELATED"/>
    <property type="match status" value="1"/>
</dbReference>
<proteinExistence type="predicted"/>
<dbReference type="InterPro" id="IPR051679">
    <property type="entry name" value="DASS-Related_Transporters"/>
</dbReference>
<feature type="transmembrane region" description="Helical" evidence="6">
    <location>
        <begin position="88"/>
        <end position="107"/>
    </location>
</feature>